<evidence type="ECO:0000256" key="13">
    <source>
        <dbReference type="PROSITE-ProRule" id="PRU00035"/>
    </source>
</evidence>
<keyword evidence="9" id="KW-0805">Transcription regulation</keyword>
<dbReference type="CDD" id="cd15565">
    <property type="entry name" value="PHD2_NSD"/>
    <property type="match status" value="1"/>
</dbReference>
<dbReference type="SUPFAM" id="SSF54160">
    <property type="entry name" value="Chromo domain-like"/>
    <property type="match status" value="1"/>
</dbReference>
<dbReference type="InterPro" id="IPR000330">
    <property type="entry name" value="SNF2_N"/>
</dbReference>
<feature type="domain" description="Helicase ATP-binding" evidence="20">
    <location>
        <begin position="1246"/>
        <end position="1428"/>
    </location>
</feature>
<dbReference type="GO" id="GO:0042393">
    <property type="term" value="F:histone binding"/>
    <property type="evidence" value="ECO:0007669"/>
    <property type="project" value="TreeGrafter"/>
</dbReference>
<feature type="compositionally biased region" description="Basic and acidic residues" evidence="15">
    <location>
        <begin position="721"/>
        <end position="743"/>
    </location>
</feature>
<dbReference type="CDD" id="cd00136">
    <property type="entry name" value="PDZ_canonical"/>
    <property type="match status" value="1"/>
</dbReference>
<keyword evidence="22" id="KW-0347">Helicase</keyword>
<feature type="region of interest" description="Disordered" evidence="15">
    <location>
        <begin position="2391"/>
        <end position="2598"/>
    </location>
</feature>
<feature type="region of interest" description="Disordered" evidence="15">
    <location>
        <begin position="721"/>
        <end position="747"/>
    </location>
</feature>
<dbReference type="PANTHER" id="PTHR45623">
    <property type="entry name" value="CHROMODOMAIN-HELICASE-DNA-BINDING PROTEIN 3-RELATED-RELATED"/>
    <property type="match status" value="1"/>
</dbReference>
<dbReference type="Pfam" id="PF23011">
    <property type="entry name" value="PHD-1st_NSD"/>
    <property type="match status" value="1"/>
</dbReference>
<dbReference type="PROSITE" id="PS50013">
    <property type="entry name" value="CHROMO_2"/>
    <property type="match status" value="1"/>
</dbReference>
<evidence type="ECO:0000259" key="19">
    <source>
        <dbReference type="PROSITE" id="PS50106"/>
    </source>
</evidence>
<feature type="domain" description="PHD-type" evidence="18">
    <location>
        <begin position="2600"/>
        <end position="2649"/>
    </location>
</feature>
<feature type="region of interest" description="Disordered" evidence="15">
    <location>
        <begin position="179"/>
        <end position="219"/>
    </location>
</feature>
<keyword evidence="5 14" id="KW-0863">Zinc-finger</keyword>
<feature type="compositionally biased region" description="Basic and acidic residues" evidence="15">
    <location>
        <begin position="2700"/>
        <end position="2714"/>
    </location>
</feature>
<dbReference type="CDD" id="cd18793">
    <property type="entry name" value="SF2_C_SNF"/>
    <property type="match status" value="1"/>
</dbReference>
<evidence type="ECO:0000256" key="4">
    <source>
        <dbReference type="ARBA" id="ARBA00022741"/>
    </source>
</evidence>
<evidence type="ECO:0000313" key="23">
    <source>
        <dbReference type="Proteomes" id="UP000019335"/>
    </source>
</evidence>
<keyword evidence="3" id="KW-0677">Repeat</keyword>
<evidence type="ECO:0000256" key="5">
    <source>
        <dbReference type="ARBA" id="ARBA00022771"/>
    </source>
</evidence>
<dbReference type="SMART" id="SM00297">
    <property type="entry name" value="BROMO"/>
    <property type="match status" value="1"/>
</dbReference>
<dbReference type="Pfam" id="PF00628">
    <property type="entry name" value="PHD"/>
    <property type="match status" value="3"/>
</dbReference>
<feature type="region of interest" description="Disordered" evidence="15">
    <location>
        <begin position="2183"/>
        <end position="2280"/>
    </location>
</feature>
<feature type="compositionally biased region" description="Gly residues" evidence="15">
    <location>
        <begin position="82"/>
        <end position="92"/>
    </location>
</feature>
<evidence type="ECO:0000256" key="7">
    <source>
        <dbReference type="ARBA" id="ARBA00022833"/>
    </source>
</evidence>
<dbReference type="InterPro" id="IPR018359">
    <property type="entry name" value="Bromodomain_CS"/>
</dbReference>
<dbReference type="PROSITE" id="PS00633">
    <property type="entry name" value="BROMODOMAIN_1"/>
    <property type="match status" value="1"/>
</dbReference>
<dbReference type="CDD" id="cd04369">
    <property type="entry name" value="Bromodomain"/>
    <property type="match status" value="1"/>
</dbReference>
<feature type="compositionally biased region" description="Acidic residues" evidence="15">
    <location>
        <begin position="2456"/>
        <end position="2471"/>
    </location>
</feature>
<proteinExistence type="predicted"/>
<dbReference type="Gene3D" id="3.40.50.10810">
    <property type="entry name" value="Tandem AAA-ATPase domain"/>
    <property type="match status" value="1"/>
</dbReference>
<dbReference type="PROSITE" id="PS00598">
    <property type="entry name" value="CHROMO_1"/>
    <property type="match status" value="1"/>
</dbReference>
<feature type="compositionally biased region" description="Basic residues" evidence="15">
    <location>
        <begin position="2267"/>
        <end position="2277"/>
    </location>
</feature>
<dbReference type="GO" id="GO:0140658">
    <property type="term" value="F:ATP-dependent chromatin remodeler activity"/>
    <property type="evidence" value="ECO:0007669"/>
    <property type="project" value="TreeGrafter"/>
</dbReference>
<dbReference type="PROSITE" id="PS51194">
    <property type="entry name" value="HELICASE_CTER"/>
    <property type="match status" value="1"/>
</dbReference>
<reference evidence="22 23" key="1">
    <citation type="journal article" date="2014" name="Mol. Plant">
        <title>Chromosome Scale Genome Assembly and Transcriptome Profiling of Nannochloropsis gaditana in Nitrogen Depletion.</title>
        <authorList>
            <person name="Corteggiani Carpinelli E."/>
            <person name="Telatin A."/>
            <person name="Vitulo N."/>
            <person name="Forcato C."/>
            <person name="D'Angelo M."/>
            <person name="Schiavon R."/>
            <person name="Vezzi A."/>
            <person name="Giacometti G.M."/>
            <person name="Morosinotto T."/>
            <person name="Valle G."/>
        </authorList>
    </citation>
    <scope>NUCLEOTIDE SEQUENCE [LARGE SCALE GENOMIC DNA]</scope>
    <source>
        <strain evidence="22 23">B-31</strain>
    </source>
</reference>
<organism evidence="22 23">
    <name type="scientific">Nannochloropsis gaditana</name>
    <dbReference type="NCBI Taxonomy" id="72520"/>
    <lineage>
        <taxon>Eukaryota</taxon>
        <taxon>Sar</taxon>
        <taxon>Stramenopiles</taxon>
        <taxon>Ochrophyta</taxon>
        <taxon>Eustigmatophyceae</taxon>
        <taxon>Eustigmatales</taxon>
        <taxon>Monodopsidaceae</taxon>
        <taxon>Nannochloropsis</taxon>
    </lineage>
</organism>
<evidence type="ECO:0000259" key="21">
    <source>
        <dbReference type="PROSITE" id="PS51194"/>
    </source>
</evidence>
<feature type="compositionally biased region" description="Low complexity" evidence="15">
    <location>
        <begin position="71"/>
        <end position="81"/>
    </location>
</feature>
<feature type="domain" description="Bromo" evidence="17">
    <location>
        <begin position="395"/>
        <end position="467"/>
    </location>
</feature>
<feature type="domain" description="Chromo" evidence="16">
    <location>
        <begin position="583"/>
        <end position="644"/>
    </location>
</feature>
<feature type="compositionally biased region" description="Acidic residues" evidence="15">
    <location>
        <begin position="307"/>
        <end position="327"/>
    </location>
</feature>
<keyword evidence="10 13" id="KW-0103">Bromodomain</keyword>
<sequence>MSDDDNDSAQGQSASLNHVQGDDEDGGRGGSRARRKNAKYFSGDFKDPGSDFEEEAQEEDEDDRSSFAAQGAGSVRGANSSAGGGRGGGGGYASAPPPSKPKSKNRFCPSCEEPVRPSETVCQYCDYIFSSANRAQDDTPVSDRFPFEPEREEDGSLKIDLILGRRLLQKGVASAAVQHAQHDKFAPPGSPTAAAAGAAGSASVASGPGGSKKHPLQHHRAILKHKDARRERYCYEYLVKFKNASYMKSRWMTFHQIDALGNRSKQALTRWLKKVEKGEATEELENETFDTNYCVVEKVLDCADAEVEVSDDEEEEGEGEDGEEEKEEVAKETTKANGKSTKGSQKSKAKQVEEDAAQAAADDRVRTVNPFVEGMPSGKSWSAVVRCRFLFNQIVEDEYSDWFYDPVDTDLYPDYLSYVAQPMCLSEIQTRLQQPFAYDGNPQAFATDMRLVWANCEEYNGGHPASAAFQAGQMFSKKFERLYLSWVMAFQKEAVPWEDTAARPWEGGCRVCTRKKAPQAERHEEEEKPELLLSCDNCEAEYHTFCLSPPLGDIPAGLWWCPRCEDLDLESRGHTHSHASEEAVREKVQRGLKERKTVVKRLYLVKWKDLGYGMCTWETPEDMNDDKKIEDFHKVNDSAPPEAAVPQEELAYHLKKKQYLSLCRPAIRVGDEQGELEFQVYAQIRAFHFLKWGMPPPPALLHDCGPLVHAYACLQEKEEREEEARRAEGGVEGKEEDKKEDHAAGQGMRETEQAVAICLSSIVDHVAKGLLMPSPGPAQKGGEYDVSFYRKPGETLSLNIGNYQEKVVVLGFRPRDDGSKAALERSERVRENDVLVAVNGESVLDVPFREVIDKLGMTSGFMTLRFVAAQYRDQYLQHYVKNPSVPEEEARHAALQKTALSFPAPLPPSAALTGLYRTPSSFSEVIARVAHSEGGRTQERWTARIRVKDRVQELGKFKGKKEAAAAFQAAVAKYYGGEEAAQRHCAGLEEFLAAKGEENEDGATVEGQKNGVGKGKTKPEKTCEEIDFPVDSDSEAEAEMAALAAKARDGPDSLSAWNTLGQMSRLVRAVRHVETAPDREKWAGALYYERDPPPPPKPFFDSEDEEEGEEEVGKGEGMDIATSRNNFGKVVKWVEQLDFNTGKQVRLYESISQASKICQTPSHKIQDVLSGSSLEAGGFKWRYADAATVAKAKVQWAEQKKLSNVHGKAGDGEEPLWKQRLPTEAKVFKDGNKLRDYQLLGVQWLLKCWYQRRSCILADEMGLGKTVQIVTMLEHIYSVDGLPGPFLVVVPLSTIEHWRREFEAWTDMRFCMYYDVGGARGMRDVMREYEWYYRNRSRRILKIHVLVTTYEALIKDYEEIGEIPWRCIIVDEAHRLRNWKGKLHECLKVVSQTGLQRYGYQHRVLMTGTPLQNNTQELWSLLHYIEPTKFPDMEKFNERYGRVETVDQVQQLQKRLEPHLLRRTKEDVATDIPAKEETIIDVELTTLQKQYYRAIFERNHAFLYNKAGMRGLLPKLMNIQMELRKCCNHPYLVEGVEDAEMEKLQETIMDPVALETERMERGLVASSGKMVLVDKLLPKLRREGHRLLIFSQMIKVLDLLEEFCERRGFPVERLDGRVTGNQRQQAIDRFNTDPDSFVFLLSTRAGGVGINLTAADTVIIFDSDWNPQNDVQAMARCHRIGQTKEVQVYRLITRKSFESEMFERASKKLGLEHAVLGGHNFRDDGGEGGSEGAVANMVDKPTNKEMEQLLKQGAYALLDEDDEDAKEFCEDDIDKIMKERTHRVVLDAPGKTASWLTKKAGAFKKRAFTSSEGVAAADVDVNDPDFWVKVMPDLKTPESLDRRFAALGGGGEDEGEEEDEEKGGGAKKEAAGEFFKDLEDLVKRMIDLHNKGKCPTRDREICTMLLFKVSIKGDLFTPEQKSLVAKWRTSLEGTRVRTCRQDVAIDTDDDEDGSLSGEGRREGREGGGRDRDPSASARSRRLRRAAAREVESHTDVCMVCLEGGSLLMCDGVCKRSFHTKCIGVEDNPVKEWLCEDCAQGMMRCLICGELGTVNEEVQKCKKPQCGRYYHAACLEGDDRVKWFKSQLGKFYCPQHQCTVCREKPGIKPDKENFFLSCLKCPSSSHLMCGLGKPMKVLTHRSMICEAHAEETGAEALELAAVAHIKYPDRRGMRPTMLVLKEGKLVNPLTGEGERGDGEDTDGEGEGGEGGENGTGRRRRRRRRGTGEGGPVKRGRPVGSTKKAALAAMEGGEGGEGGEGDPSGAAPVKRRRRARAKKVRPEGSNYVSTLIGPFRGETYRLQFKVKEKEKAEVKREESGTCPCQDMARKEDFIQCEKCQIWYHLSCVNLTAKEAAQITHFYCTVCDKEVEEEEARYDPLVVVTYWRSALQERVASRGGRPRKEEEGEGGNEMGHEQGEGEGEEGGMVVKKKPVVKRKRAGSPKMGKAQLPPSSVDSSEGDEEDVEEEEEELMEVSSMEDSPTEPESGKGGKEGVSGRKERKNSPAPSAAAAAAGGDASKKKSQHARRPSSAASGVVGGGAGAGKGKGGGNRSGRSSPVVKKGEEDAPDKKPSRSSTPSPSPRAALHPPPASVDGGSLNPHRLYCICRQPEREGDQFIGCDDCQQWFHYGCMGLPADIVLDNFTCPGCEAERERGKEGGSGRKRGREGLAKGQLDGRTGKNGGHDGRRRKEDALGEDGDLAGEEKSPVLKKAREGADAGGGKVGREVKEAVGEAENSPLAAAEA</sequence>
<dbReference type="Gene3D" id="1.10.10.10">
    <property type="entry name" value="Winged helix-like DNA-binding domain superfamily/Winged helix DNA-binding domain"/>
    <property type="match status" value="1"/>
</dbReference>
<feature type="domain" description="PHD-type" evidence="18">
    <location>
        <begin position="506"/>
        <end position="567"/>
    </location>
</feature>
<dbReference type="PANTHER" id="PTHR45623:SF11">
    <property type="entry name" value="KISMET, ISOFORM C"/>
    <property type="match status" value="1"/>
</dbReference>
<feature type="compositionally biased region" description="Basic and acidic residues" evidence="15">
    <location>
        <begin position="1958"/>
        <end position="1973"/>
    </location>
</feature>
<dbReference type="InterPro" id="IPR055198">
    <property type="entry name" value="NSD_PHD"/>
</dbReference>
<keyword evidence="23" id="KW-1185">Reference proteome</keyword>
<evidence type="ECO:0000259" key="18">
    <source>
        <dbReference type="PROSITE" id="PS50016"/>
    </source>
</evidence>
<feature type="domain" description="PDZ" evidence="19">
    <location>
        <begin position="785"/>
        <end position="870"/>
    </location>
</feature>
<feature type="compositionally biased region" description="Basic and acidic residues" evidence="15">
    <location>
        <begin position="2484"/>
        <end position="2496"/>
    </location>
</feature>
<dbReference type="InterPro" id="IPR027417">
    <property type="entry name" value="P-loop_NTPase"/>
</dbReference>
<dbReference type="Pfam" id="PF00271">
    <property type="entry name" value="Helicase_C"/>
    <property type="match status" value="1"/>
</dbReference>
<evidence type="ECO:0000256" key="9">
    <source>
        <dbReference type="ARBA" id="ARBA00023015"/>
    </source>
</evidence>
<feature type="domain" description="PHD-type" evidence="18">
    <location>
        <begin position="1994"/>
        <end position="2040"/>
    </location>
</feature>
<dbReference type="InterPro" id="IPR019786">
    <property type="entry name" value="Zinc_finger_PHD-type_CS"/>
</dbReference>
<feature type="region of interest" description="Disordered" evidence="15">
    <location>
        <begin position="1942"/>
        <end position="1980"/>
    </location>
</feature>
<dbReference type="EMBL" id="AZIL01001183">
    <property type="protein sequence ID" value="EWM24560.1"/>
    <property type="molecule type" value="Genomic_DNA"/>
</dbReference>
<evidence type="ECO:0000256" key="10">
    <source>
        <dbReference type="ARBA" id="ARBA00023117"/>
    </source>
</evidence>
<dbReference type="InterPro" id="IPR011011">
    <property type="entry name" value="Znf_FYVE_PHD"/>
</dbReference>
<feature type="region of interest" description="Disordered" evidence="15">
    <location>
        <begin position="999"/>
        <end position="1019"/>
    </location>
</feature>
<keyword evidence="11" id="KW-0804">Transcription</keyword>
<dbReference type="Pfam" id="PF00439">
    <property type="entry name" value="Bromodomain"/>
    <property type="match status" value="1"/>
</dbReference>
<dbReference type="GO" id="GO:0003677">
    <property type="term" value="F:DNA binding"/>
    <property type="evidence" value="ECO:0007669"/>
    <property type="project" value="UniProtKB-KW"/>
</dbReference>
<evidence type="ECO:0000256" key="2">
    <source>
        <dbReference type="ARBA" id="ARBA00022723"/>
    </source>
</evidence>
<keyword evidence="2" id="KW-0479">Metal-binding</keyword>
<name>W7TC43_9STRA</name>
<feature type="compositionally biased region" description="Basic and acidic residues" evidence="15">
    <location>
        <begin position="2559"/>
        <end position="2570"/>
    </location>
</feature>
<dbReference type="InterPro" id="IPR023779">
    <property type="entry name" value="Chromodomain_CS"/>
</dbReference>
<dbReference type="SMART" id="SM00184">
    <property type="entry name" value="RING"/>
    <property type="match status" value="3"/>
</dbReference>
<feature type="region of interest" description="Disordered" evidence="15">
    <location>
        <begin position="307"/>
        <end position="361"/>
    </location>
</feature>
<dbReference type="GO" id="GO:0016887">
    <property type="term" value="F:ATP hydrolysis activity"/>
    <property type="evidence" value="ECO:0007669"/>
    <property type="project" value="TreeGrafter"/>
</dbReference>
<feature type="region of interest" description="Disordered" evidence="15">
    <location>
        <begin position="1844"/>
        <end position="1869"/>
    </location>
</feature>
<dbReference type="InterPro" id="IPR000953">
    <property type="entry name" value="Chromo/chromo_shadow_dom"/>
</dbReference>
<evidence type="ECO:0000256" key="1">
    <source>
        <dbReference type="ARBA" id="ARBA00004123"/>
    </source>
</evidence>
<evidence type="ECO:0000259" key="16">
    <source>
        <dbReference type="PROSITE" id="PS50013"/>
    </source>
</evidence>
<feature type="compositionally biased region" description="Basic residues" evidence="15">
    <location>
        <begin position="2427"/>
        <end position="2439"/>
    </location>
</feature>
<feature type="domain" description="Helicase C-terminal" evidence="21">
    <location>
        <begin position="1572"/>
        <end position="1722"/>
    </location>
</feature>
<dbReference type="InterPro" id="IPR038718">
    <property type="entry name" value="SNF2-like_sf"/>
</dbReference>
<comment type="subcellular location">
    <subcellularLocation>
        <location evidence="1">Nucleus</location>
    </subcellularLocation>
</comment>
<feature type="region of interest" description="Disordered" evidence="15">
    <location>
        <begin position="1"/>
        <end position="112"/>
    </location>
</feature>
<accession>W7TC43</accession>
<dbReference type="Pfam" id="PF00385">
    <property type="entry name" value="Chromo"/>
    <property type="match status" value="1"/>
</dbReference>
<dbReference type="InterPro" id="IPR014001">
    <property type="entry name" value="Helicase_ATP-bd"/>
</dbReference>
<dbReference type="Pfam" id="PF00176">
    <property type="entry name" value="SNF2-rel_dom"/>
    <property type="match status" value="1"/>
</dbReference>
<dbReference type="InterPro" id="IPR016197">
    <property type="entry name" value="Chromo-like_dom_sf"/>
</dbReference>
<evidence type="ECO:0000256" key="6">
    <source>
        <dbReference type="ARBA" id="ARBA00022801"/>
    </source>
</evidence>
<keyword evidence="6" id="KW-0378">Hydrolase</keyword>
<feature type="region of interest" description="Disordered" evidence="15">
    <location>
        <begin position="1086"/>
        <end position="1115"/>
    </location>
</feature>
<gene>
    <name evidence="22" type="ORF">Naga_100140g5</name>
</gene>
<evidence type="ECO:0000256" key="8">
    <source>
        <dbReference type="ARBA" id="ARBA00022840"/>
    </source>
</evidence>
<feature type="region of interest" description="Disordered" evidence="15">
    <location>
        <begin position="2649"/>
        <end position="2742"/>
    </location>
</feature>
<dbReference type="Proteomes" id="UP000019335">
    <property type="component" value="Chromosome 13"/>
</dbReference>
<dbReference type="Pfam" id="PF22908">
    <property type="entry name" value="PHD_NSD"/>
    <property type="match status" value="1"/>
</dbReference>
<dbReference type="SMART" id="SM00298">
    <property type="entry name" value="CHROMO"/>
    <property type="match status" value="1"/>
</dbReference>
<keyword evidence="8" id="KW-0067">ATP-binding</keyword>
<dbReference type="InterPro" id="IPR001487">
    <property type="entry name" value="Bromodomain"/>
</dbReference>
<dbReference type="SUPFAM" id="SSF47370">
    <property type="entry name" value="Bromodomain"/>
    <property type="match status" value="1"/>
</dbReference>
<dbReference type="SMART" id="SM00487">
    <property type="entry name" value="DEXDc"/>
    <property type="match status" value="1"/>
</dbReference>
<dbReference type="InterPro" id="IPR019787">
    <property type="entry name" value="Znf_PHD-finger"/>
</dbReference>
<dbReference type="GO" id="GO:0000785">
    <property type="term" value="C:chromatin"/>
    <property type="evidence" value="ECO:0007669"/>
    <property type="project" value="TreeGrafter"/>
</dbReference>
<keyword evidence="7" id="KW-0862">Zinc</keyword>
<dbReference type="PROSITE" id="PS50016">
    <property type="entry name" value="ZF_PHD_2"/>
    <property type="match status" value="3"/>
</dbReference>
<evidence type="ECO:0000256" key="12">
    <source>
        <dbReference type="ARBA" id="ARBA00023242"/>
    </source>
</evidence>
<evidence type="ECO:0000313" key="22">
    <source>
        <dbReference type="EMBL" id="EWM24560.1"/>
    </source>
</evidence>
<dbReference type="GO" id="GO:0004386">
    <property type="term" value="F:helicase activity"/>
    <property type="evidence" value="ECO:0007669"/>
    <property type="project" value="UniProtKB-KW"/>
</dbReference>
<feature type="compositionally biased region" description="Gly residues" evidence="15">
    <location>
        <begin position="2534"/>
        <end position="2550"/>
    </location>
</feature>
<dbReference type="Gene3D" id="2.40.50.40">
    <property type="match status" value="1"/>
</dbReference>
<evidence type="ECO:0000256" key="14">
    <source>
        <dbReference type="PROSITE-ProRule" id="PRU00146"/>
    </source>
</evidence>
<dbReference type="PROSITE" id="PS51192">
    <property type="entry name" value="HELICASE_ATP_BIND_1"/>
    <property type="match status" value="1"/>
</dbReference>
<feature type="compositionally biased region" description="Basic and acidic residues" evidence="15">
    <location>
        <begin position="2680"/>
        <end position="2691"/>
    </location>
</feature>
<feature type="compositionally biased region" description="Acidic residues" evidence="15">
    <location>
        <begin position="2198"/>
        <end position="2208"/>
    </location>
</feature>
<dbReference type="InterPro" id="IPR001650">
    <property type="entry name" value="Helicase_C-like"/>
</dbReference>
<protein>
    <submittedName>
        <fullName evidence="22">Chromodomain-helicase-dna-binding protein 7</fullName>
    </submittedName>
</protein>
<dbReference type="InterPro" id="IPR049730">
    <property type="entry name" value="SNF2/RAD54-like_C"/>
</dbReference>
<dbReference type="CDD" id="cd17995">
    <property type="entry name" value="DEXHc_CHD6_7_8_9"/>
    <property type="match status" value="1"/>
</dbReference>
<dbReference type="Gene3D" id="3.40.50.300">
    <property type="entry name" value="P-loop containing nucleotide triphosphate hydrolases"/>
    <property type="match status" value="1"/>
</dbReference>
<keyword evidence="22" id="KW-0238">DNA-binding</keyword>
<feature type="compositionally biased region" description="Polar residues" evidence="15">
    <location>
        <begin position="335"/>
        <end position="346"/>
    </location>
</feature>
<feature type="compositionally biased region" description="Basic and acidic residues" evidence="15">
    <location>
        <begin position="2649"/>
        <end position="2658"/>
    </location>
</feature>
<dbReference type="SMART" id="SM00490">
    <property type="entry name" value="HELICc"/>
    <property type="match status" value="1"/>
</dbReference>
<feature type="compositionally biased region" description="Acidic residues" evidence="15">
    <location>
        <begin position="50"/>
        <end position="63"/>
    </location>
</feature>
<dbReference type="OrthoDB" id="5857104at2759"/>
<keyword evidence="12" id="KW-0539">Nucleus</keyword>
<dbReference type="PROSITE" id="PS50014">
    <property type="entry name" value="BROMODOMAIN_2"/>
    <property type="match status" value="1"/>
</dbReference>
<dbReference type="PROSITE" id="PS50106">
    <property type="entry name" value="PDZ"/>
    <property type="match status" value="1"/>
</dbReference>
<dbReference type="PROSITE" id="PS01359">
    <property type="entry name" value="ZF_PHD_1"/>
    <property type="match status" value="4"/>
</dbReference>
<dbReference type="GO" id="GO:0005634">
    <property type="term" value="C:nucleus"/>
    <property type="evidence" value="ECO:0007669"/>
    <property type="project" value="UniProtKB-SubCell"/>
</dbReference>
<evidence type="ECO:0000256" key="3">
    <source>
        <dbReference type="ARBA" id="ARBA00022737"/>
    </source>
</evidence>
<dbReference type="InterPro" id="IPR013083">
    <property type="entry name" value="Znf_RING/FYVE/PHD"/>
</dbReference>
<evidence type="ECO:0000256" key="11">
    <source>
        <dbReference type="ARBA" id="ARBA00023163"/>
    </source>
</evidence>
<comment type="caution">
    <text evidence="22">The sequence shown here is derived from an EMBL/GenBank/DDBJ whole genome shotgun (WGS) entry which is preliminary data.</text>
</comment>
<feature type="compositionally biased region" description="Acidic residues" evidence="15">
    <location>
        <begin position="1851"/>
        <end position="1861"/>
    </location>
</feature>
<keyword evidence="4" id="KW-0547">Nucleotide-binding</keyword>
<evidence type="ECO:0000259" key="20">
    <source>
        <dbReference type="PROSITE" id="PS51192"/>
    </source>
</evidence>
<evidence type="ECO:0000259" key="17">
    <source>
        <dbReference type="PROSITE" id="PS50014"/>
    </source>
</evidence>
<dbReference type="SUPFAM" id="SSF52540">
    <property type="entry name" value="P-loop containing nucleoside triphosphate hydrolases"/>
    <property type="match status" value="2"/>
</dbReference>
<dbReference type="InterPro" id="IPR059153">
    <property type="entry name" value="NSD_PHD-1st"/>
</dbReference>
<dbReference type="SMART" id="SM00249">
    <property type="entry name" value="PHD"/>
    <property type="match status" value="6"/>
</dbReference>
<dbReference type="SUPFAM" id="SSF57903">
    <property type="entry name" value="FYVE/PHD zinc finger"/>
    <property type="match status" value="3"/>
</dbReference>
<feature type="compositionally biased region" description="Low complexity" evidence="15">
    <location>
        <begin position="2502"/>
        <end position="2515"/>
    </location>
</feature>
<dbReference type="InterPro" id="IPR001965">
    <property type="entry name" value="Znf_PHD"/>
</dbReference>
<dbReference type="InterPro" id="IPR036427">
    <property type="entry name" value="Bromodomain-like_sf"/>
</dbReference>
<dbReference type="InterPro" id="IPR023780">
    <property type="entry name" value="Chromo_domain"/>
</dbReference>
<dbReference type="GO" id="GO:0005524">
    <property type="term" value="F:ATP binding"/>
    <property type="evidence" value="ECO:0007669"/>
    <property type="project" value="UniProtKB-KW"/>
</dbReference>
<feature type="compositionally biased region" description="Low complexity" evidence="15">
    <location>
        <begin position="191"/>
        <end position="206"/>
    </location>
</feature>
<dbReference type="InterPro" id="IPR001478">
    <property type="entry name" value="PDZ"/>
</dbReference>
<evidence type="ECO:0000256" key="15">
    <source>
        <dbReference type="SAM" id="MobiDB-lite"/>
    </source>
</evidence>
<dbReference type="Gene3D" id="1.20.920.10">
    <property type="entry name" value="Bromodomain-like"/>
    <property type="match status" value="1"/>
</dbReference>
<dbReference type="InterPro" id="IPR001841">
    <property type="entry name" value="Znf_RING"/>
</dbReference>
<dbReference type="GO" id="GO:0003682">
    <property type="term" value="F:chromatin binding"/>
    <property type="evidence" value="ECO:0007669"/>
    <property type="project" value="TreeGrafter"/>
</dbReference>
<feature type="compositionally biased region" description="Acidic residues" evidence="15">
    <location>
        <begin position="1101"/>
        <end position="1110"/>
    </location>
</feature>
<dbReference type="GO" id="GO:0008270">
    <property type="term" value="F:zinc ion binding"/>
    <property type="evidence" value="ECO:0007669"/>
    <property type="project" value="UniProtKB-KW"/>
</dbReference>
<feature type="compositionally biased region" description="Gly residues" evidence="15">
    <location>
        <begin position="2250"/>
        <end position="2260"/>
    </location>
</feature>
<dbReference type="Gene3D" id="3.30.40.10">
    <property type="entry name" value="Zinc/RING finger domain, C3HC4 (zinc finger)"/>
    <property type="match status" value="5"/>
</dbReference>
<dbReference type="InterPro" id="IPR036388">
    <property type="entry name" value="WH-like_DNA-bd_sf"/>
</dbReference>
<feature type="compositionally biased region" description="Polar residues" evidence="15">
    <location>
        <begin position="8"/>
        <end position="18"/>
    </location>
</feature>